<gene>
    <name evidence="1" type="ORF">KUCAC02_017328</name>
</gene>
<comment type="caution">
    <text evidence="1">The sequence shown here is derived from an EMBL/GenBank/DDBJ whole genome shotgun (WGS) entry which is preliminary data.</text>
</comment>
<protein>
    <submittedName>
        <fullName evidence="1">Uncharacterized protein</fullName>
    </submittedName>
</protein>
<dbReference type="EMBL" id="CM043804">
    <property type="protein sequence ID" value="KAI4806504.1"/>
    <property type="molecule type" value="Genomic_DNA"/>
</dbReference>
<reference evidence="1" key="1">
    <citation type="submission" date="2022-05" db="EMBL/GenBank/DDBJ databases">
        <title>Chromosome-level genome of Chaenocephalus aceratus.</title>
        <authorList>
            <person name="Park H."/>
        </authorList>
    </citation>
    <scope>NUCLEOTIDE SEQUENCE</scope>
    <source>
        <strain evidence="1">KU_202001</strain>
    </source>
</reference>
<proteinExistence type="predicted"/>
<dbReference type="Proteomes" id="UP001057452">
    <property type="component" value="Chromosome 20"/>
</dbReference>
<keyword evidence="2" id="KW-1185">Reference proteome</keyword>
<sequence>MTDCVLYHLISVVYVSLQGGRKSLVEQFIFEVLVILSKAWLLQHSDERSLGTVQQRPVLNQHNAKTRVPRLGFPPDGKLCLSDVLYGFWSNVADLRPSAATNAELFYEFIPLLSGKKVSPQWVDGMLKDHGKGFLIPRF</sequence>
<evidence type="ECO:0000313" key="2">
    <source>
        <dbReference type="Proteomes" id="UP001057452"/>
    </source>
</evidence>
<name>A0ACB9W1N4_CHAAC</name>
<evidence type="ECO:0000313" key="1">
    <source>
        <dbReference type="EMBL" id="KAI4806504.1"/>
    </source>
</evidence>
<organism evidence="1 2">
    <name type="scientific">Chaenocephalus aceratus</name>
    <name type="common">Blackfin icefish</name>
    <name type="synonym">Chaenichthys aceratus</name>
    <dbReference type="NCBI Taxonomy" id="36190"/>
    <lineage>
        <taxon>Eukaryota</taxon>
        <taxon>Metazoa</taxon>
        <taxon>Chordata</taxon>
        <taxon>Craniata</taxon>
        <taxon>Vertebrata</taxon>
        <taxon>Euteleostomi</taxon>
        <taxon>Actinopterygii</taxon>
        <taxon>Neopterygii</taxon>
        <taxon>Teleostei</taxon>
        <taxon>Neoteleostei</taxon>
        <taxon>Acanthomorphata</taxon>
        <taxon>Eupercaria</taxon>
        <taxon>Perciformes</taxon>
        <taxon>Notothenioidei</taxon>
        <taxon>Channichthyidae</taxon>
        <taxon>Chaenocephalus</taxon>
    </lineage>
</organism>
<accession>A0ACB9W1N4</accession>